<sequence length="126" mass="14209">MDICPPNNNQPAPRVVIPKLVLLKISSQPRALPLHLPSLFGSRVELRLEGPDRLAVLRSARFEPLRRLPGLPSRLLQLLLQTLPHLNQVSDRVAFHRRLPLEALVALVVATRLGLEPLDRLPRRVD</sequence>
<reference evidence="1 2" key="1">
    <citation type="submission" date="2023-01" db="EMBL/GenBank/DDBJ databases">
        <title>Analysis of 21 Apiospora genomes using comparative genomics revels a genus with tremendous synthesis potential of carbohydrate active enzymes and secondary metabolites.</title>
        <authorList>
            <person name="Sorensen T."/>
        </authorList>
    </citation>
    <scope>NUCLEOTIDE SEQUENCE [LARGE SCALE GENOMIC DNA]</scope>
    <source>
        <strain evidence="1 2">CBS 117206</strain>
    </source>
</reference>
<dbReference type="AlphaFoldDB" id="A0AAW0QNR7"/>
<proteinExistence type="predicted"/>
<name>A0AAW0QNR7_9PEZI</name>
<protein>
    <submittedName>
        <fullName evidence="1">Uncharacterized protein</fullName>
    </submittedName>
</protein>
<accession>A0AAW0QNR7</accession>
<gene>
    <name evidence="1" type="ORF">PG999_007800</name>
</gene>
<evidence type="ECO:0000313" key="1">
    <source>
        <dbReference type="EMBL" id="KAK8109663.1"/>
    </source>
</evidence>
<organism evidence="1 2">
    <name type="scientific">Apiospora kogelbergensis</name>
    <dbReference type="NCBI Taxonomy" id="1337665"/>
    <lineage>
        <taxon>Eukaryota</taxon>
        <taxon>Fungi</taxon>
        <taxon>Dikarya</taxon>
        <taxon>Ascomycota</taxon>
        <taxon>Pezizomycotina</taxon>
        <taxon>Sordariomycetes</taxon>
        <taxon>Xylariomycetidae</taxon>
        <taxon>Amphisphaeriales</taxon>
        <taxon>Apiosporaceae</taxon>
        <taxon>Apiospora</taxon>
    </lineage>
</organism>
<keyword evidence="2" id="KW-1185">Reference proteome</keyword>
<evidence type="ECO:0000313" key="2">
    <source>
        <dbReference type="Proteomes" id="UP001392437"/>
    </source>
</evidence>
<dbReference type="EMBL" id="JAQQWP010000007">
    <property type="protein sequence ID" value="KAK8109663.1"/>
    <property type="molecule type" value="Genomic_DNA"/>
</dbReference>
<dbReference type="Proteomes" id="UP001392437">
    <property type="component" value="Unassembled WGS sequence"/>
</dbReference>
<comment type="caution">
    <text evidence="1">The sequence shown here is derived from an EMBL/GenBank/DDBJ whole genome shotgun (WGS) entry which is preliminary data.</text>
</comment>